<reference key="1">
    <citation type="submission" date="2010-11" db="EMBL/GenBank/DDBJ databases">
        <title>The complete sequence of chromosome of Isophaera pallida ATCC 43644.</title>
        <authorList>
            <consortium name="US DOE Joint Genome Institute (JGI-PGF)"/>
            <person name="Lucas S."/>
            <person name="Copeland A."/>
            <person name="Lapidus A."/>
            <person name="Bruce D."/>
            <person name="Goodwin L."/>
            <person name="Pitluck S."/>
            <person name="Kyrpides N."/>
            <person name="Mavromatis K."/>
            <person name="Pagani I."/>
            <person name="Ivanova N."/>
            <person name="Saunders E."/>
            <person name="Brettin T."/>
            <person name="Detter J.C."/>
            <person name="Han C."/>
            <person name="Tapia R."/>
            <person name="Land M."/>
            <person name="Hauser L."/>
            <person name="Markowitz V."/>
            <person name="Cheng J.-F."/>
            <person name="Hugenholtz P."/>
            <person name="Woyke T."/>
            <person name="Wu D."/>
            <person name="Eisen J.A."/>
        </authorList>
    </citation>
    <scope>NUCLEOTIDE SEQUENCE</scope>
    <source>
        <strain>ATCC 43644</strain>
    </source>
</reference>
<accession>E8R541</accession>
<keyword evidence="2" id="KW-1185">Reference proteome</keyword>
<name>E8R541_ISOPI</name>
<dbReference type="STRING" id="575540.Isop_2220"/>
<dbReference type="AlphaFoldDB" id="E8R541"/>
<dbReference type="InParanoid" id="E8R541"/>
<dbReference type="KEGG" id="ipa:Isop_2220"/>
<reference evidence="1 2" key="2">
    <citation type="journal article" date="2011" name="Stand. Genomic Sci.">
        <title>Complete genome sequence of Isosphaera pallida type strain (IS1B).</title>
        <authorList>
            <consortium name="US DOE Joint Genome Institute (JGI-PGF)"/>
            <person name="Goker M."/>
            <person name="Cleland D."/>
            <person name="Saunders E."/>
            <person name="Lapidus A."/>
            <person name="Nolan M."/>
            <person name="Lucas S."/>
            <person name="Hammon N."/>
            <person name="Deshpande S."/>
            <person name="Cheng J.F."/>
            <person name="Tapia R."/>
            <person name="Han C."/>
            <person name="Goodwin L."/>
            <person name="Pitluck S."/>
            <person name="Liolios K."/>
            <person name="Pagani I."/>
            <person name="Ivanova N."/>
            <person name="Mavromatis K."/>
            <person name="Pati A."/>
            <person name="Chen A."/>
            <person name="Palaniappan K."/>
            <person name="Land M."/>
            <person name="Hauser L."/>
            <person name="Chang Y.J."/>
            <person name="Jeffries C.D."/>
            <person name="Detter J.C."/>
            <person name="Beck B."/>
            <person name="Woyke T."/>
            <person name="Bristow J."/>
            <person name="Eisen J.A."/>
            <person name="Markowitz V."/>
            <person name="Hugenholtz P."/>
            <person name="Kyrpides N.C."/>
            <person name="Klenk H.P."/>
        </authorList>
    </citation>
    <scope>NUCLEOTIDE SEQUENCE [LARGE SCALE GENOMIC DNA]</scope>
    <source>
        <strain evidence="2">ATCC 43644 / DSM 9630 / IS1B</strain>
    </source>
</reference>
<dbReference type="RefSeq" id="WP_013565086.1">
    <property type="nucleotide sequence ID" value="NC_014962.1"/>
</dbReference>
<gene>
    <name evidence="1" type="ordered locus">Isop_2220</name>
</gene>
<dbReference type="HOGENOM" id="CLU_1553205_0_0_0"/>
<evidence type="ECO:0000313" key="1">
    <source>
        <dbReference type="EMBL" id="ADV62798.1"/>
    </source>
</evidence>
<organism evidence="1 2">
    <name type="scientific">Isosphaera pallida (strain ATCC 43644 / DSM 9630 / IS1B)</name>
    <dbReference type="NCBI Taxonomy" id="575540"/>
    <lineage>
        <taxon>Bacteria</taxon>
        <taxon>Pseudomonadati</taxon>
        <taxon>Planctomycetota</taxon>
        <taxon>Planctomycetia</taxon>
        <taxon>Isosphaerales</taxon>
        <taxon>Isosphaeraceae</taxon>
        <taxon>Isosphaera</taxon>
    </lineage>
</organism>
<proteinExistence type="predicted"/>
<evidence type="ECO:0000313" key="2">
    <source>
        <dbReference type="Proteomes" id="UP000008631"/>
    </source>
</evidence>
<protein>
    <submittedName>
        <fullName evidence="1">Uncharacterized protein</fullName>
    </submittedName>
</protein>
<dbReference type="EMBL" id="CP002353">
    <property type="protein sequence ID" value="ADV62798.1"/>
    <property type="molecule type" value="Genomic_DNA"/>
</dbReference>
<sequence length="172" mass="18786">MNSNGHAHSVTDPSLGLFARALGKVPDHLPPDRLPVSSQPVAVFFQIVNWTNQPPPPPAAIPDPVAKRMGSPGVESTADDLFGSAFDDAPETPVAPGSDAMGFAQAAEEPAPDYPFIVGNQPIGTFLAQVFNWRNEHRPDMPRTSRRNREAVVKFEKHPLSVDTFMSMFKWD</sequence>
<dbReference type="Proteomes" id="UP000008631">
    <property type="component" value="Chromosome"/>
</dbReference>